<evidence type="ECO:0000259" key="2">
    <source>
        <dbReference type="Pfam" id="PF00582"/>
    </source>
</evidence>
<organism evidence="3 4">
    <name type="scientific">Mycolicibacterium gilvum</name>
    <dbReference type="NCBI Taxonomy" id="1804"/>
    <lineage>
        <taxon>Bacteria</taxon>
        <taxon>Bacillati</taxon>
        <taxon>Actinomycetota</taxon>
        <taxon>Actinomycetes</taxon>
        <taxon>Mycobacteriales</taxon>
        <taxon>Mycobacteriaceae</taxon>
        <taxon>Mycolicibacterium</taxon>
    </lineage>
</organism>
<reference evidence="3 4" key="1">
    <citation type="submission" date="2018-06" db="EMBL/GenBank/DDBJ databases">
        <authorList>
            <consortium name="Pathogen Informatics"/>
            <person name="Doyle S."/>
        </authorList>
    </citation>
    <scope>NUCLEOTIDE SEQUENCE [LARGE SCALE GENOMIC DNA]</scope>
    <source>
        <strain evidence="3 4">NCTC10742</strain>
    </source>
</reference>
<gene>
    <name evidence="3" type="ORF">NCTC10742_01220</name>
</gene>
<evidence type="ECO:0000313" key="3">
    <source>
        <dbReference type="EMBL" id="STZ42010.1"/>
    </source>
</evidence>
<dbReference type="InterPro" id="IPR006016">
    <property type="entry name" value="UspA"/>
</dbReference>
<dbReference type="EMBL" id="UGQM01000001">
    <property type="protein sequence ID" value="STZ42010.1"/>
    <property type="molecule type" value="Genomic_DNA"/>
</dbReference>
<proteinExistence type="inferred from homology"/>
<accession>A0A378SH33</accession>
<evidence type="ECO:0000313" key="4">
    <source>
        <dbReference type="Proteomes" id="UP000254291"/>
    </source>
</evidence>
<protein>
    <submittedName>
        <fullName evidence="3">UspA domain-containing protein</fullName>
    </submittedName>
</protein>
<dbReference type="AlphaFoldDB" id="A0A378SH33"/>
<dbReference type="Gene3D" id="3.40.50.12370">
    <property type="match status" value="1"/>
</dbReference>
<feature type="domain" description="UspA" evidence="2">
    <location>
        <begin position="9"/>
        <end position="128"/>
    </location>
</feature>
<dbReference type="InterPro" id="IPR006015">
    <property type="entry name" value="Universal_stress_UspA"/>
</dbReference>
<evidence type="ECO:0000256" key="1">
    <source>
        <dbReference type="ARBA" id="ARBA00008791"/>
    </source>
</evidence>
<name>A0A378SH33_9MYCO</name>
<dbReference type="PRINTS" id="PR01438">
    <property type="entry name" value="UNVRSLSTRESS"/>
</dbReference>
<dbReference type="Pfam" id="PF00582">
    <property type="entry name" value="Usp"/>
    <property type="match status" value="1"/>
</dbReference>
<sequence length="246" mass="25802">MSALPLRHKPVVVGVDGSRAAVNAVRWAAAEALAREVCLRLVHAVASPAPDDAVLDRAKIAALASHDSLEVEVVSTVGEPGPVLVRESRDASMICVGSRPVASADAPTIGPTARALAAGADCPVAVIRTGRDGLPQTAGAIAVVLSDDDDTDATVHLAMHEGRLRHATVRQIDRRTDSWVRRYPDVHVELVAAGTGRQYARNDLAPNGIGLAVVGRRDAVELAEVGRNNSHPILGYPDCSLLLVRS</sequence>
<comment type="similarity">
    <text evidence="1">Belongs to the universal stress protein A family.</text>
</comment>
<dbReference type="Proteomes" id="UP000254291">
    <property type="component" value="Unassembled WGS sequence"/>
</dbReference>
<dbReference type="RefSeq" id="WP_011895824.1">
    <property type="nucleotide sequence ID" value="NZ_JACKST010000147.1"/>
</dbReference>
<dbReference type="SUPFAM" id="SSF52402">
    <property type="entry name" value="Adenine nucleotide alpha hydrolases-like"/>
    <property type="match status" value="1"/>
</dbReference>